<sequence>GLSIPVKRPSSGLRLANGWRTARHYSLGVSVPLVWFATAHHEPVFP</sequence>
<dbReference type="AlphaFoldDB" id="A0A2K3K3M9"/>
<accession>A0A2K3K3M9</accession>
<feature type="non-terminal residue" evidence="1">
    <location>
        <position position="1"/>
    </location>
</feature>
<comment type="caution">
    <text evidence="1">The sequence shown here is derived from an EMBL/GenBank/DDBJ whole genome shotgun (WGS) entry which is preliminary data.</text>
</comment>
<protein>
    <submittedName>
        <fullName evidence="1">Uncharacterized protein</fullName>
    </submittedName>
</protein>
<name>A0A2K3K3M9_TRIPR</name>
<evidence type="ECO:0000313" key="1">
    <source>
        <dbReference type="EMBL" id="PNX60905.1"/>
    </source>
</evidence>
<dbReference type="EMBL" id="ASHM01083949">
    <property type="protein sequence ID" value="PNX60905.1"/>
    <property type="molecule type" value="Genomic_DNA"/>
</dbReference>
<organism evidence="1 2">
    <name type="scientific">Trifolium pratense</name>
    <name type="common">Red clover</name>
    <dbReference type="NCBI Taxonomy" id="57577"/>
    <lineage>
        <taxon>Eukaryota</taxon>
        <taxon>Viridiplantae</taxon>
        <taxon>Streptophyta</taxon>
        <taxon>Embryophyta</taxon>
        <taxon>Tracheophyta</taxon>
        <taxon>Spermatophyta</taxon>
        <taxon>Magnoliopsida</taxon>
        <taxon>eudicotyledons</taxon>
        <taxon>Gunneridae</taxon>
        <taxon>Pentapetalae</taxon>
        <taxon>rosids</taxon>
        <taxon>fabids</taxon>
        <taxon>Fabales</taxon>
        <taxon>Fabaceae</taxon>
        <taxon>Papilionoideae</taxon>
        <taxon>50 kb inversion clade</taxon>
        <taxon>NPAAA clade</taxon>
        <taxon>Hologalegina</taxon>
        <taxon>IRL clade</taxon>
        <taxon>Trifolieae</taxon>
        <taxon>Trifolium</taxon>
    </lineage>
</organism>
<gene>
    <name evidence="1" type="ORF">L195_g052176</name>
</gene>
<proteinExistence type="predicted"/>
<reference evidence="1 2" key="2">
    <citation type="journal article" date="2017" name="Front. Plant Sci.">
        <title>Gene Classification and Mining of Molecular Markers Useful in Red Clover (Trifolium pratense) Breeding.</title>
        <authorList>
            <person name="Istvanek J."/>
            <person name="Dluhosova J."/>
            <person name="Dluhos P."/>
            <person name="Patkova L."/>
            <person name="Nedelnik J."/>
            <person name="Repkova J."/>
        </authorList>
    </citation>
    <scope>NUCLEOTIDE SEQUENCE [LARGE SCALE GENOMIC DNA]</scope>
    <source>
        <strain evidence="2">cv. Tatra</strain>
        <tissue evidence="1">Young leaves</tissue>
    </source>
</reference>
<evidence type="ECO:0000313" key="2">
    <source>
        <dbReference type="Proteomes" id="UP000236291"/>
    </source>
</evidence>
<reference evidence="1 2" key="1">
    <citation type="journal article" date="2014" name="Am. J. Bot.">
        <title>Genome assembly and annotation for red clover (Trifolium pratense; Fabaceae).</title>
        <authorList>
            <person name="Istvanek J."/>
            <person name="Jaros M."/>
            <person name="Krenek A."/>
            <person name="Repkova J."/>
        </authorList>
    </citation>
    <scope>NUCLEOTIDE SEQUENCE [LARGE SCALE GENOMIC DNA]</scope>
    <source>
        <strain evidence="2">cv. Tatra</strain>
        <tissue evidence="1">Young leaves</tissue>
    </source>
</reference>
<dbReference type="Proteomes" id="UP000236291">
    <property type="component" value="Unassembled WGS sequence"/>
</dbReference>